<feature type="transmembrane region" description="Helical" evidence="11">
    <location>
        <begin position="116"/>
        <end position="135"/>
    </location>
</feature>
<dbReference type="STRING" id="1064592.G0VCS2"/>
<name>G0VCS2_NAUCA</name>
<dbReference type="InParanoid" id="G0VCS2"/>
<feature type="transmembrane region" description="Helical" evidence="11">
    <location>
        <begin position="259"/>
        <end position="284"/>
    </location>
</feature>
<reference key="2">
    <citation type="submission" date="2011-08" db="EMBL/GenBank/DDBJ databases">
        <title>Genome sequence of Naumovozyma castellii.</title>
        <authorList>
            <person name="Gordon J.L."/>
            <person name="Armisen D."/>
            <person name="Proux-Wera E."/>
            <person name="OhEigeartaigh S.S."/>
            <person name="Byrne K.P."/>
            <person name="Wolfe K.H."/>
        </authorList>
    </citation>
    <scope>NUCLEOTIDE SEQUENCE</scope>
    <source>
        <strain>Type strain:CBS 4309</strain>
    </source>
</reference>
<evidence type="ECO:0000259" key="12">
    <source>
        <dbReference type="Pfam" id="PF01529"/>
    </source>
</evidence>
<dbReference type="PANTHER" id="PTHR22883:SF43">
    <property type="entry name" value="PALMITOYLTRANSFERASE APP"/>
    <property type="match status" value="1"/>
</dbReference>
<dbReference type="OMA" id="YVTMFLI"/>
<evidence type="ECO:0000256" key="9">
    <source>
        <dbReference type="ARBA" id="ARBA00023463"/>
    </source>
</evidence>
<dbReference type="Proteomes" id="UP000001640">
    <property type="component" value="Chromosome 3"/>
</dbReference>
<dbReference type="KEGG" id="ncs:NCAS_0C02920"/>
<evidence type="ECO:0000256" key="5">
    <source>
        <dbReference type="ARBA" id="ARBA00023136"/>
    </source>
</evidence>
<keyword evidence="6" id="KW-0564">Palmitate</keyword>
<evidence type="ECO:0000256" key="11">
    <source>
        <dbReference type="RuleBase" id="RU079119"/>
    </source>
</evidence>
<dbReference type="AlphaFoldDB" id="G0VCS2"/>
<comment type="catalytic activity">
    <reaction evidence="10 11">
        <text>L-cysteinyl-[protein] + hexadecanoyl-CoA = S-hexadecanoyl-L-cysteinyl-[protein] + CoA</text>
        <dbReference type="Rhea" id="RHEA:36683"/>
        <dbReference type="Rhea" id="RHEA-COMP:10131"/>
        <dbReference type="Rhea" id="RHEA-COMP:11032"/>
        <dbReference type="ChEBI" id="CHEBI:29950"/>
        <dbReference type="ChEBI" id="CHEBI:57287"/>
        <dbReference type="ChEBI" id="CHEBI:57379"/>
        <dbReference type="ChEBI" id="CHEBI:74151"/>
        <dbReference type="EC" id="2.3.1.225"/>
    </reaction>
</comment>
<sequence>MKIRRKSSRYSDSVRSSKFDYEEECSQERRDKNWFHTLFRWIITINGDPIINETNNARNYRYLPTTTNYIFFLGGRFRQVKDTQYLSLGVLLIIIIPMVLFSIFETGKLWHTEKGYKLLVIWFYYIWAICLGSFIKTATSDPGVLPRNVHLGSVQRNFQIPQEYYNQITLPTFHTDCNIVLKYCKTCRIWRPPRSSHCSICETCVLMHDHHCVWVNNCVGQRNYRYFLTFLTSSTLTSIFLIVNAAIDVARTPDVTDTPVAVLLIVYGFLTIWYPMILLMYHVFMTGTQQTTREYLKQIGFKNPVFHKIKRRPDNPFERGGFFKNMGSLMLQVRGNALVSARHRDHAGTDWTHMDLSTSFQMVSGHPESNETAA</sequence>
<evidence type="ECO:0000256" key="1">
    <source>
        <dbReference type="ARBA" id="ARBA00004477"/>
    </source>
</evidence>
<dbReference type="FunCoup" id="G0VCS2">
    <property type="interactions" value="191"/>
</dbReference>
<dbReference type="EC" id="2.3.1.225" evidence="11"/>
<keyword evidence="2 11" id="KW-0808">Transferase</keyword>
<keyword evidence="7" id="KW-0449">Lipoprotein</keyword>
<evidence type="ECO:0000313" key="14">
    <source>
        <dbReference type="Proteomes" id="UP000001640"/>
    </source>
</evidence>
<reference evidence="13 14" key="1">
    <citation type="journal article" date="2011" name="Proc. Natl. Acad. Sci. U.S.A.">
        <title>Evolutionary erosion of yeast sex chromosomes by mating-type switching accidents.</title>
        <authorList>
            <person name="Gordon J.L."/>
            <person name="Armisen D."/>
            <person name="Proux-Wera E."/>
            <person name="Oheigeartaigh S.S."/>
            <person name="Byrne K.P."/>
            <person name="Wolfe K.H."/>
        </authorList>
    </citation>
    <scope>NUCLEOTIDE SEQUENCE [LARGE SCALE GENOMIC DNA]</scope>
    <source>
        <strain evidence="14">ATCC 76901 / BCRC 22586 / CBS 4309 / NBRC 1992 / NRRL Y-12630</strain>
    </source>
</reference>
<dbReference type="EMBL" id="HE576754">
    <property type="protein sequence ID" value="CCC69282.1"/>
    <property type="molecule type" value="Genomic_DNA"/>
</dbReference>
<dbReference type="GO" id="GO:0019706">
    <property type="term" value="F:protein-cysteine S-palmitoyltransferase activity"/>
    <property type="evidence" value="ECO:0007669"/>
    <property type="project" value="UniProtKB-EC"/>
</dbReference>
<dbReference type="Pfam" id="PF01529">
    <property type="entry name" value="DHHC"/>
    <property type="match status" value="1"/>
</dbReference>
<evidence type="ECO:0000256" key="2">
    <source>
        <dbReference type="ARBA" id="ARBA00022679"/>
    </source>
</evidence>
<dbReference type="GO" id="GO:0006612">
    <property type="term" value="P:protein targeting to membrane"/>
    <property type="evidence" value="ECO:0007669"/>
    <property type="project" value="EnsemblFungi"/>
</dbReference>
<dbReference type="GO" id="GO:0032541">
    <property type="term" value="C:cortical endoplasmic reticulum"/>
    <property type="evidence" value="ECO:0007669"/>
    <property type="project" value="EnsemblFungi"/>
</dbReference>
<dbReference type="GO" id="GO:0097038">
    <property type="term" value="C:perinuclear endoplasmic reticulum"/>
    <property type="evidence" value="ECO:0007669"/>
    <property type="project" value="EnsemblFungi"/>
</dbReference>
<dbReference type="InterPro" id="IPR039859">
    <property type="entry name" value="PFA4/ZDH16/20/ERF2-like"/>
</dbReference>
<feature type="domain" description="Palmitoyltransferase DHHC" evidence="12">
    <location>
        <begin position="181"/>
        <end position="298"/>
    </location>
</feature>
<proteinExistence type="inferred from homology"/>
<protein>
    <recommendedName>
        <fullName evidence="11">Palmitoyltransferase</fullName>
        <ecNumber evidence="11">2.3.1.225</ecNumber>
    </recommendedName>
</protein>
<evidence type="ECO:0000256" key="3">
    <source>
        <dbReference type="ARBA" id="ARBA00022692"/>
    </source>
</evidence>
<comment type="similarity">
    <text evidence="9">Belongs to the DHHC palmitoyltransferase family. ERF2/ZDHHC9 subfamily.</text>
</comment>
<dbReference type="GO" id="GO:0031211">
    <property type="term" value="C:endoplasmic reticulum palmitoyltransferase complex"/>
    <property type="evidence" value="ECO:0007669"/>
    <property type="project" value="EnsemblFungi"/>
</dbReference>
<keyword evidence="4 11" id="KW-1133">Transmembrane helix</keyword>
<evidence type="ECO:0000256" key="4">
    <source>
        <dbReference type="ARBA" id="ARBA00022989"/>
    </source>
</evidence>
<comment type="domain">
    <text evidence="11">The DHHC domain is required for palmitoyltransferase activity.</text>
</comment>
<keyword evidence="8 11" id="KW-0012">Acyltransferase</keyword>
<dbReference type="GeneID" id="96902865"/>
<dbReference type="GO" id="GO:0005789">
    <property type="term" value="C:endoplasmic reticulum membrane"/>
    <property type="evidence" value="ECO:0007669"/>
    <property type="project" value="UniProtKB-SubCell"/>
</dbReference>
<evidence type="ECO:0000256" key="8">
    <source>
        <dbReference type="ARBA" id="ARBA00023315"/>
    </source>
</evidence>
<dbReference type="PROSITE" id="PS50216">
    <property type="entry name" value="DHHC"/>
    <property type="match status" value="1"/>
</dbReference>
<accession>G0VCS2</accession>
<dbReference type="InterPro" id="IPR001594">
    <property type="entry name" value="Palmitoyltrfase_DHHC"/>
</dbReference>
<evidence type="ECO:0000256" key="10">
    <source>
        <dbReference type="ARBA" id="ARBA00048048"/>
    </source>
</evidence>
<keyword evidence="5 11" id="KW-0472">Membrane</keyword>
<evidence type="ECO:0000256" key="7">
    <source>
        <dbReference type="ARBA" id="ARBA00023288"/>
    </source>
</evidence>
<evidence type="ECO:0000256" key="6">
    <source>
        <dbReference type="ARBA" id="ARBA00023139"/>
    </source>
</evidence>
<keyword evidence="14" id="KW-1185">Reference proteome</keyword>
<organism evidence="13 14">
    <name type="scientific">Naumovozyma castellii</name>
    <name type="common">Yeast</name>
    <name type="synonym">Saccharomyces castellii</name>
    <dbReference type="NCBI Taxonomy" id="27288"/>
    <lineage>
        <taxon>Eukaryota</taxon>
        <taxon>Fungi</taxon>
        <taxon>Dikarya</taxon>
        <taxon>Ascomycota</taxon>
        <taxon>Saccharomycotina</taxon>
        <taxon>Saccharomycetes</taxon>
        <taxon>Saccharomycetales</taxon>
        <taxon>Saccharomycetaceae</taxon>
        <taxon>Naumovozyma</taxon>
    </lineage>
</organism>
<dbReference type="RefSeq" id="XP_003675648.1">
    <property type="nucleotide sequence ID" value="XM_003675600.1"/>
</dbReference>
<evidence type="ECO:0000313" key="13">
    <source>
        <dbReference type="EMBL" id="CCC69282.1"/>
    </source>
</evidence>
<dbReference type="PANTHER" id="PTHR22883">
    <property type="entry name" value="ZINC FINGER DHHC DOMAIN CONTAINING PROTEIN"/>
    <property type="match status" value="1"/>
</dbReference>
<comment type="subcellular location">
    <subcellularLocation>
        <location evidence="1">Endoplasmic reticulum membrane</location>
        <topology evidence="1">Multi-pass membrane protein</topology>
    </subcellularLocation>
</comment>
<keyword evidence="3 11" id="KW-0812">Transmembrane</keyword>
<feature type="transmembrane region" description="Helical" evidence="11">
    <location>
        <begin position="85"/>
        <end position="104"/>
    </location>
</feature>
<feature type="transmembrane region" description="Helical" evidence="11">
    <location>
        <begin position="226"/>
        <end position="247"/>
    </location>
</feature>
<dbReference type="eggNOG" id="KOG1311">
    <property type="taxonomic scope" value="Eukaryota"/>
</dbReference>
<dbReference type="HOGENOM" id="CLU_047581_0_0_1"/>
<dbReference type="OrthoDB" id="9909019at2759"/>
<gene>
    <name evidence="13" type="primary">NCAS0C02920</name>
    <name evidence="13" type="ordered locus">NCAS_0C02920</name>
</gene>
<dbReference type="GO" id="GO:0005794">
    <property type="term" value="C:Golgi apparatus"/>
    <property type="evidence" value="ECO:0007669"/>
    <property type="project" value="TreeGrafter"/>
</dbReference>